<accession>A0AC59ZPV3</accession>
<evidence type="ECO:0000313" key="2">
    <source>
        <dbReference type="Proteomes" id="UP001162501"/>
    </source>
</evidence>
<reference evidence="1" key="2">
    <citation type="submission" date="2025-03" db="EMBL/GenBank/DDBJ databases">
        <authorList>
            <consortium name="ELIXIR-Norway"/>
            <consortium name="Elixir Norway"/>
        </authorList>
    </citation>
    <scope>NUCLEOTIDE SEQUENCE</scope>
</reference>
<name>A0AC59ZPV3_RANTA</name>
<organism evidence="1 2">
    <name type="scientific">Rangifer tarandus platyrhynchus</name>
    <name type="common">Svalbard reindeer</name>
    <dbReference type="NCBI Taxonomy" id="3082113"/>
    <lineage>
        <taxon>Eukaryota</taxon>
        <taxon>Metazoa</taxon>
        <taxon>Chordata</taxon>
        <taxon>Craniata</taxon>
        <taxon>Vertebrata</taxon>
        <taxon>Euteleostomi</taxon>
        <taxon>Mammalia</taxon>
        <taxon>Eutheria</taxon>
        <taxon>Laurasiatheria</taxon>
        <taxon>Artiodactyla</taxon>
        <taxon>Ruminantia</taxon>
        <taxon>Pecora</taxon>
        <taxon>Cervidae</taxon>
        <taxon>Odocoileinae</taxon>
        <taxon>Rangifer</taxon>
    </lineage>
</organism>
<reference evidence="1" key="1">
    <citation type="submission" date="2023-05" db="EMBL/GenBank/DDBJ databases">
        <authorList>
            <consortium name="ELIXIR-Norway"/>
        </authorList>
    </citation>
    <scope>NUCLEOTIDE SEQUENCE</scope>
</reference>
<sequence length="381" mass="38636">MAALRPRPARPPLSPTYRATGRSPQPALPAKGPPPSRAPDLDSHWPALARAARGRSGAPPPPPPRTPEEWTRGQGRDLRYDAGALPTEGVGWGLRRARKKEAGGRGKALKGPRARGLGRAQLRVRARVFGVGAGSVASPRLRVARWAHFSTARGTLLPGASQRAPRTGAWADAPAVPEGWCPRWQRPPRSVGSAGSPAPGTLPGSSGSRPLAARPRGGETGAGLGVGPPEAAAGTPPGLTAPRARTPAVAGPLGGSPGSRRPHGPASGSLGVCGGPGRIEGADGAAGLPARAPLQAAVLDAPGSSIGTENRTPIGPCGQGRRRVDQSSPGLGTGDLVDQAAQEVHRLHQARMTSAASEPSLATVTEAVPIKRNLPKGSGHS</sequence>
<evidence type="ECO:0000313" key="1">
    <source>
        <dbReference type="EMBL" id="CAN0483443.1"/>
    </source>
</evidence>
<dbReference type="EMBL" id="OX596116">
    <property type="protein sequence ID" value="CAN0483443.1"/>
    <property type="molecule type" value="Genomic_DNA"/>
</dbReference>
<protein>
    <submittedName>
        <fullName evidence="1">Uncharacterized protein</fullName>
    </submittedName>
</protein>
<dbReference type="Proteomes" id="UP001162501">
    <property type="component" value="Chromosome 32"/>
</dbReference>
<gene>
    <name evidence="1" type="ORF">MRATA1EN22A_LOCUS21209</name>
</gene>
<proteinExistence type="predicted"/>